<gene>
    <name evidence="3" type="ORF">PMEA_00001593</name>
</gene>
<feature type="compositionally biased region" description="Basic residues" evidence="1">
    <location>
        <begin position="1859"/>
        <end position="1872"/>
    </location>
</feature>
<organism evidence="3 4">
    <name type="scientific">Pocillopora meandrina</name>
    <dbReference type="NCBI Taxonomy" id="46732"/>
    <lineage>
        <taxon>Eukaryota</taxon>
        <taxon>Metazoa</taxon>
        <taxon>Cnidaria</taxon>
        <taxon>Anthozoa</taxon>
        <taxon>Hexacorallia</taxon>
        <taxon>Scleractinia</taxon>
        <taxon>Astrocoeniina</taxon>
        <taxon>Pocilloporidae</taxon>
        <taxon>Pocillopora</taxon>
    </lineage>
</organism>
<feature type="compositionally biased region" description="Basic and acidic residues" evidence="1">
    <location>
        <begin position="660"/>
        <end position="694"/>
    </location>
</feature>
<feature type="compositionally biased region" description="Polar residues" evidence="1">
    <location>
        <begin position="1766"/>
        <end position="1782"/>
    </location>
</feature>
<feature type="compositionally biased region" description="Basic and acidic residues" evidence="1">
    <location>
        <begin position="2026"/>
        <end position="2040"/>
    </location>
</feature>
<feature type="compositionally biased region" description="Acidic residues" evidence="1">
    <location>
        <begin position="2291"/>
        <end position="2302"/>
    </location>
</feature>
<feature type="compositionally biased region" description="Basic and acidic residues" evidence="1">
    <location>
        <begin position="782"/>
        <end position="801"/>
    </location>
</feature>
<feature type="compositionally biased region" description="Low complexity" evidence="1">
    <location>
        <begin position="2750"/>
        <end position="2760"/>
    </location>
</feature>
<evidence type="ECO:0000259" key="2">
    <source>
        <dbReference type="PROSITE" id="PS51038"/>
    </source>
</evidence>
<feature type="compositionally biased region" description="Basic residues" evidence="1">
    <location>
        <begin position="2183"/>
        <end position="2200"/>
    </location>
</feature>
<evidence type="ECO:0000256" key="1">
    <source>
        <dbReference type="SAM" id="MobiDB-lite"/>
    </source>
</evidence>
<feature type="compositionally biased region" description="Basic and acidic residues" evidence="1">
    <location>
        <begin position="2278"/>
        <end position="2290"/>
    </location>
</feature>
<feature type="compositionally biased region" description="Basic and acidic residues" evidence="1">
    <location>
        <begin position="211"/>
        <end position="228"/>
    </location>
</feature>
<feature type="region of interest" description="Disordered" evidence="1">
    <location>
        <begin position="767"/>
        <end position="913"/>
    </location>
</feature>
<protein>
    <recommendedName>
        <fullName evidence="2">BAH domain-containing protein</fullName>
    </recommendedName>
</protein>
<name>A0AAU9W9A8_9CNID</name>
<accession>A0AAU9W9A8</accession>
<feature type="region of interest" description="Disordered" evidence="1">
    <location>
        <begin position="136"/>
        <end position="349"/>
    </location>
</feature>
<feature type="region of interest" description="Disordered" evidence="1">
    <location>
        <begin position="482"/>
        <end position="557"/>
    </location>
</feature>
<feature type="compositionally biased region" description="Basic and acidic residues" evidence="1">
    <location>
        <begin position="592"/>
        <end position="617"/>
    </location>
</feature>
<feature type="region of interest" description="Disordered" evidence="1">
    <location>
        <begin position="2500"/>
        <end position="2806"/>
    </location>
</feature>
<feature type="compositionally biased region" description="Basic and acidic residues" evidence="1">
    <location>
        <begin position="181"/>
        <end position="199"/>
    </location>
</feature>
<dbReference type="Pfam" id="PF21744">
    <property type="entry name" value="BAHCC1-like_Tudor"/>
    <property type="match status" value="1"/>
</dbReference>
<dbReference type="InterPro" id="IPR052429">
    <property type="entry name" value="BAH_domain_protein"/>
</dbReference>
<feature type="compositionally biased region" description="Basic and acidic residues" evidence="1">
    <location>
        <begin position="824"/>
        <end position="842"/>
    </location>
</feature>
<feature type="compositionally biased region" description="Basic and acidic residues" evidence="1">
    <location>
        <begin position="2315"/>
        <end position="2343"/>
    </location>
</feature>
<feature type="compositionally biased region" description="Polar residues" evidence="1">
    <location>
        <begin position="867"/>
        <end position="881"/>
    </location>
</feature>
<feature type="compositionally biased region" description="Basic and acidic residues" evidence="1">
    <location>
        <begin position="2641"/>
        <end position="2660"/>
    </location>
</feature>
<feature type="compositionally biased region" description="Basic and acidic residues" evidence="1">
    <location>
        <begin position="1160"/>
        <end position="1171"/>
    </location>
</feature>
<feature type="compositionally biased region" description="Acidic residues" evidence="1">
    <location>
        <begin position="2710"/>
        <end position="2719"/>
    </location>
</feature>
<dbReference type="SMART" id="SM00439">
    <property type="entry name" value="BAH"/>
    <property type="match status" value="1"/>
</dbReference>
<feature type="region of interest" description="Disordered" evidence="1">
    <location>
        <begin position="1"/>
        <end position="28"/>
    </location>
</feature>
<dbReference type="Pfam" id="PF01426">
    <property type="entry name" value="BAH"/>
    <property type="match status" value="1"/>
</dbReference>
<feature type="compositionally biased region" description="Low complexity" evidence="1">
    <location>
        <begin position="146"/>
        <end position="160"/>
    </location>
</feature>
<feature type="compositionally biased region" description="Low complexity" evidence="1">
    <location>
        <begin position="2539"/>
        <end position="2550"/>
    </location>
</feature>
<feature type="region of interest" description="Disordered" evidence="1">
    <location>
        <begin position="1918"/>
        <end position="2345"/>
    </location>
</feature>
<dbReference type="InterPro" id="IPR043151">
    <property type="entry name" value="BAH_sf"/>
</dbReference>
<feature type="region of interest" description="Disordered" evidence="1">
    <location>
        <begin position="587"/>
        <end position="735"/>
    </location>
</feature>
<dbReference type="Proteomes" id="UP001159428">
    <property type="component" value="Unassembled WGS sequence"/>
</dbReference>
<feature type="compositionally biased region" description="Basic and acidic residues" evidence="1">
    <location>
        <begin position="2670"/>
        <end position="2680"/>
    </location>
</feature>
<keyword evidence="4" id="KW-1185">Reference proteome</keyword>
<feature type="compositionally biased region" description="Basic and acidic residues" evidence="1">
    <location>
        <begin position="1137"/>
        <end position="1149"/>
    </location>
</feature>
<dbReference type="Gene3D" id="2.30.30.140">
    <property type="match status" value="1"/>
</dbReference>
<feature type="compositionally biased region" description="Polar residues" evidence="1">
    <location>
        <begin position="500"/>
        <end position="512"/>
    </location>
</feature>
<feature type="compositionally biased region" description="Polar residues" evidence="1">
    <location>
        <begin position="767"/>
        <end position="777"/>
    </location>
</feature>
<feature type="region of interest" description="Disordered" evidence="1">
    <location>
        <begin position="1085"/>
        <end position="1171"/>
    </location>
</feature>
<feature type="compositionally biased region" description="Basic and acidic residues" evidence="1">
    <location>
        <begin position="1790"/>
        <end position="1800"/>
    </location>
</feature>
<evidence type="ECO:0000313" key="3">
    <source>
        <dbReference type="EMBL" id="CAH3106532.1"/>
    </source>
</evidence>
<reference evidence="3 4" key="1">
    <citation type="submission" date="2022-05" db="EMBL/GenBank/DDBJ databases">
        <authorList>
            <consortium name="Genoscope - CEA"/>
            <person name="William W."/>
        </authorList>
    </citation>
    <scope>NUCLEOTIDE SEQUENCE [LARGE SCALE GENOMIC DNA]</scope>
</reference>
<feature type="compositionally biased region" description="Basic and acidic residues" evidence="1">
    <location>
        <begin position="246"/>
        <end position="276"/>
    </location>
</feature>
<feature type="compositionally biased region" description="Basic and acidic residues" evidence="1">
    <location>
        <begin position="2622"/>
        <end position="2633"/>
    </location>
</feature>
<feature type="compositionally biased region" description="Basic and acidic residues" evidence="1">
    <location>
        <begin position="418"/>
        <end position="439"/>
    </location>
</feature>
<feature type="compositionally biased region" description="Basic and acidic residues" evidence="1">
    <location>
        <begin position="2006"/>
        <end position="2015"/>
    </location>
</feature>
<dbReference type="PANTHER" id="PTHR12505">
    <property type="entry name" value="PHD FINGER TRANSCRIPTION FACTOR"/>
    <property type="match status" value="1"/>
</dbReference>
<feature type="compositionally biased region" description="Basic and acidic residues" evidence="1">
    <location>
        <begin position="642"/>
        <end position="654"/>
    </location>
</feature>
<dbReference type="InterPro" id="IPR048924">
    <property type="entry name" value="BAHCC1-like_Tudor"/>
</dbReference>
<dbReference type="InterPro" id="IPR056841">
    <property type="entry name" value="TNRC18_BAHCC1-like_SH3"/>
</dbReference>
<comment type="caution">
    <text evidence="3">The sequence shown here is derived from an EMBL/GenBank/DDBJ whole genome shotgun (WGS) entry which is preliminary data.</text>
</comment>
<dbReference type="InterPro" id="IPR047419">
    <property type="entry name" value="Tudor_WGE"/>
</dbReference>
<feature type="compositionally biased region" description="Acidic residues" evidence="1">
    <location>
        <begin position="2041"/>
        <end position="2054"/>
    </location>
</feature>
<evidence type="ECO:0000313" key="4">
    <source>
        <dbReference type="Proteomes" id="UP001159428"/>
    </source>
</evidence>
<feature type="compositionally biased region" description="Basic residues" evidence="1">
    <location>
        <begin position="1808"/>
        <end position="1821"/>
    </location>
</feature>
<feature type="compositionally biased region" description="Polar residues" evidence="1">
    <location>
        <begin position="1887"/>
        <end position="1902"/>
    </location>
</feature>
<feature type="region of interest" description="Disordered" evidence="1">
    <location>
        <begin position="1278"/>
        <end position="1300"/>
    </location>
</feature>
<feature type="region of interest" description="Disordered" evidence="1">
    <location>
        <begin position="409"/>
        <end position="439"/>
    </location>
</feature>
<dbReference type="Pfam" id="PF24912">
    <property type="entry name" value="SH3_TNRC18"/>
    <property type="match status" value="1"/>
</dbReference>
<feature type="compositionally biased region" description="Polar residues" evidence="1">
    <location>
        <begin position="279"/>
        <end position="289"/>
    </location>
</feature>
<feature type="compositionally biased region" description="Basic and acidic residues" evidence="1">
    <location>
        <begin position="2564"/>
        <end position="2576"/>
    </location>
</feature>
<dbReference type="Gene3D" id="2.30.30.490">
    <property type="match status" value="1"/>
</dbReference>
<proteinExistence type="predicted"/>
<feature type="compositionally biased region" description="Low complexity" evidence="1">
    <location>
        <begin position="2126"/>
        <end position="2145"/>
    </location>
</feature>
<feature type="compositionally biased region" description="Basic and acidic residues" evidence="1">
    <location>
        <begin position="2595"/>
        <end position="2604"/>
    </location>
</feature>
<feature type="region of interest" description="Disordered" evidence="1">
    <location>
        <begin position="1606"/>
        <end position="1903"/>
    </location>
</feature>
<dbReference type="InterPro" id="IPR001025">
    <property type="entry name" value="BAH_dom"/>
</dbReference>
<feature type="compositionally biased region" description="Basic and acidic residues" evidence="1">
    <location>
        <begin position="2527"/>
        <end position="2536"/>
    </location>
</feature>
<feature type="compositionally biased region" description="Basic and acidic residues" evidence="1">
    <location>
        <begin position="485"/>
        <end position="499"/>
    </location>
</feature>
<feature type="compositionally biased region" description="Acidic residues" evidence="1">
    <location>
        <begin position="2228"/>
        <end position="2254"/>
    </location>
</feature>
<dbReference type="CDD" id="cd20397">
    <property type="entry name" value="Tudor_BAHCC1-like"/>
    <property type="match status" value="1"/>
</dbReference>
<feature type="compositionally biased region" description="Basic and acidic residues" evidence="1">
    <location>
        <begin position="1085"/>
        <end position="1098"/>
    </location>
</feature>
<dbReference type="GO" id="GO:0003682">
    <property type="term" value="F:chromatin binding"/>
    <property type="evidence" value="ECO:0007669"/>
    <property type="project" value="InterPro"/>
</dbReference>
<feature type="compositionally biased region" description="Basic residues" evidence="1">
    <location>
        <begin position="1623"/>
        <end position="1632"/>
    </location>
</feature>
<feature type="compositionally biased region" description="Polar residues" evidence="1">
    <location>
        <begin position="334"/>
        <end position="348"/>
    </location>
</feature>
<feature type="compositionally biased region" description="Basic residues" evidence="1">
    <location>
        <begin position="2554"/>
        <end position="2563"/>
    </location>
</feature>
<feature type="compositionally biased region" description="Acidic residues" evidence="1">
    <location>
        <begin position="1829"/>
        <end position="1841"/>
    </location>
</feature>
<sequence>MDRSPEKSALLSTKVQSLEAKTANPRQQFAHEAVTTNPIFRQLKAFSSQSTLENGSNSAGFPSPEVGIARNSEFISPLQAQYYPPTVPSAAIPMSLPYGMLAGQGMDPRALSAGNLPYPYGNPMIYFQNFAGYGQAQRSKNSEETSGSNKSSNPSSQLRSADTLARSTKEPLRTESVIKTVTDKQDTLKKQSDVDKRSSAETQGSNVPLRYPDRGKGSEVRNSDDGRTKGPPSRDMSLRDAPGSEDVPRRDKQSIATEYDRTRDKISKAKGFEHLAVDSNGNKKPTNGLASARLVENGPVSSSSYEKGYTSEARSSPYPANEPPTLVPYHNTLPPKTTSNTTHSNIPSTMPKLTPIAPRISNGSPLTVAHSSEAEHKSSSYAAWRPSYTHLSNSVPAMTSHGGTVSWTANYPGVKQAPGDKAEENSWRAKQLPREERDQNWTGAYENAQKHAARNFYPMQPWDRQSYYGTLPSQLRAMGVTDKGFGGKDVEEDSRDVSRDSMTSAEHLQSKVTKAPYKFGSGQSSLRKENDFGGGKIPIGASNDEYQRSQPFMSRNEKSVVGEYVNYNNKSEDGKGSNFVVVNSKGGSFRLSVERREGNQKYPKHEVVKTSRMEENRPSSGYYNSHDSRDLNDPSLVGIPRSELKSEKEKEGVDVARTVDYTRTKDQSSYKEHAGRKPDSRELAAVGDGKKNNDRNNNSTSMSGFPFFKYSAGPNGEQTRYGERGGGSVRDNKVFVPPNATIEMYEKREQEMEKNGFRKSDIASAFSRNLVESNRLSNPAEEVVKRTEERRNIPKQDDMKSKLPTGRFESEKRGESEEISADNSDERSRQLSRESASPDKRAQLRFQQSSDKAVVSSAAGDVRQRRLSSPLSEQRNTTAPSTAYGASVAPGPQSRIAANGGSEGVSRESTIESGMSGLGNQAATQFLRMDGGAFPNPYFASMLAAPQGMPEAPFLVLDPSIYSAMYRTHMMEAAAPGMFPHGALAADPVAASFMVLHPESYVPVVAAENAAFMMDPRFHGMWPPWDEAQWQQFCQMMPAYQQQQLKQQQQQQQQQQLHERSKQELLFGKQASQFPFSAYPFYYGDKHFDPQRKDESQDGKSGSQQQKIRDVKQEQPESQSKEPAPRPKPEIIAPQEHAPRRPASRESESHVIGQQQETSNPREEKKIYDSRQLKEAHQKLTEKYRVVQEQIDAQGQFAKQIKDYLSRDPYAHFPFPRSQSSFLRDYPKVNLTVPVTTTSSRTPEVNRDSASPKTVSAAVTLSNLEKGRGEESQWAVRGTPPIKTDQNGVLDRVKSPRPHPSAEAVITKEIVETPRRLEAQPNLVGERIVSRETREFFAGQIPSQFPQKLMAHETISSERLVNEKPDLDSERGRLEDSYRAHDRELPASYNEITRNFSKEDMTTHLETRLSRREHSQGVDSYEEMNSFAKTDYDRGDRGPYLTEVTFRESLDPLEDNKGNLRALMTREKISPSRQLDSDSEFEDDDFNTKCELRRIASSFVPLQTDIENKENSTIFSLRPFRSEADRKKIRENIDRLRSMAKRRNSKDRIMVFSRRKDLRSPTTILNSVTSAISDVAGVESVEKEMRMKLAELQKKYREKMRELARLQPKYGAEDGKSTPIKRGPGRPRKRKYFGAGSKGDKLSPVPTGGYNKEGEEHQSVIEAHSPDNACPSDTESLVSKESEPPKKKKKKTKQKSSAERDGRGSAPPSRGLSPTEFPDFPAPTGKKKKSRKPAAADEEPDLMLPKNKSANLKKKESGAGKRRKGSPTNDTVNQKSVSQLSNAAGVPSPKELDHSADFTEPKTLTKNTKAKKPKPKKRARPKLTIETPEVYEDDRTEEELPPDSADTPCETPGGPSPNKGKKSRGAKKKRKSTITTPPKTKFEFPDVTSQDESFSENSSVSPNDIAKEVAAIAARKQLETAQKNNKEASSDVDDEVFASNHDERDGLSLLAFASVDKTAKRRRSDAPSPSEDSSLKKRGRPKKPSESPTFDSEAPVTPKKKKKKKIAVDQESTKELKKKKKKKKKDTLPKEESFEEKLEEQPQDEQIESYEPQDEFEKKLPESSSAAMDSEQDEEVFGSTTEISKEARTAMLDSSPPREGDDVKGSTPPFVSDSWQPRRSERIFINSSVTTNSSSSPLSPVGKGSEFSYAKKVKKTSGIKGKTSRSGSQGEEELGENDVTQKSKTKTKKKKGPGKGKKRSSSMTADFEDYEPLKVSRRARSKARQTYDFDDGDEEEGDDLPEDEETQEEGETDIEISVTDKVSTEERADSLQVAHVENAGDGKPKVQEERMETDENNDDELDAEMKEDQEAEEGNSWKENKHGEVVDKTEEKERVEEVVKDNEDKELEETTLLERPILPADERFTFLVDELVEGTKLLLPVDFKFYPGRISTFNEPDLFGVILDGERGRRPHWRSTEQLLLEAVKDIQPPGAEFLSIGTRVCAHWSPQYRCFYPGTVTEAPPDEKEVDGKIWIEFDDGDSGFFQLNEIKMIRSDFPVEEVVPAPPQPEKRPRSSSLGAAQAMALKDTSSRRLKAEENTSEFSSGNESSGEVYAKRRRLRGKRKSKDDSWLVSKRSENNAVAKESGATRGGSFKGRTKDLEKSDSEIVGSASKVKDNSQSGGDSKESKVADALKQKVNRTRGKTETKGESKEAAKTAESTKNDLASVASAELKESEKEIHSSHSSLKAEGYENNTKQSADKMADNTAESSDQGEDSEAASDAETSKQEKGSRAGAKGSSRTSEMDLRKRSLNLSLNSSFRSSRTEGESPTRDALLTSQDEDSESYSDTFDESPLVENKPFQPRLGRRRRSELDRLQVDMKFSGPLWQWSGRGSQNKRKGKGKKTFYKAIARGDETICVNDCAVFMSNPTKNLNLPYVGKIENMWEGCGGNMVVRVKWFYHPEETKPGRRPNDGKQSLYRSTHVDENDVQTISHKCEVLTPEEFKRRSQSLDTPGTRTSLTDRVFCCIGSYDPNTETLQAEL</sequence>
<feature type="compositionally biased region" description="Low complexity" evidence="1">
    <location>
        <begin position="2158"/>
        <end position="2168"/>
    </location>
</feature>
<feature type="compositionally biased region" description="Acidic residues" evidence="1">
    <location>
        <begin position="2777"/>
        <end position="2789"/>
    </location>
</feature>
<feature type="compositionally biased region" description="Basic and acidic residues" evidence="1">
    <location>
        <begin position="1107"/>
        <end position="1129"/>
    </location>
</feature>
<dbReference type="PANTHER" id="PTHR12505:SF24">
    <property type="entry name" value="PROTEIN WINGED EYE"/>
    <property type="match status" value="1"/>
</dbReference>
<feature type="domain" description="BAH" evidence="2">
    <location>
        <begin position="2853"/>
        <end position="2980"/>
    </location>
</feature>
<dbReference type="EMBL" id="CALNXJ010000010">
    <property type="protein sequence ID" value="CAH3106532.1"/>
    <property type="molecule type" value="Genomic_DNA"/>
</dbReference>
<feature type="compositionally biased region" description="Basic residues" evidence="1">
    <location>
        <begin position="2016"/>
        <end position="2025"/>
    </location>
</feature>
<dbReference type="PROSITE" id="PS51038">
    <property type="entry name" value="BAH"/>
    <property type="match status" value="1"/>
</dbReference>